<reference evidence="2 3" key="1">
    <citation type="submission" date="2019-08" db="EMBL/GenBank/DDBJ databases">
        <title>Lentzea from Indian Himalayas.</title>
        <authorList>
            <person name="Mandal S."/>
            <person name="Mallick Gupta A."/>
            <person name="Maiti P.K."/>
            <person name="Sarkar J."/>
            <person name="Mandal S."/>
        </authorList>
    </citation>
    <scope>NUCLEOTIDE SEQUENCE [LARGE SCALE GENOMIC DNA]</scope>
    <source>
        <strain evidence="2 3">PSKA42</strain>
    </source>
</reference>
<organism evidence="2 3">
    <name type="scientific">Lentzea indica</name>
    <dbReference type="NCBI Taxonomy" id="2604800"/>
    <lineage>
        <taxon>Bacteria</taxon>
        <taxon>Bacillati</taxon>
        <taxon>Actinomycetota</taxon>
        <taxon>Actinomycetes</taxon>
        <taxon>Pseudonocardiales</taxon>
        <taxon>Pseudonocardiaceae</taxon>
        <taxon>Lentzea</taxon>
    </lineage>
</organism>
<name>A0ABX1FK75_9PSEU</name>
<dbReference type="InterPro" id="IPR041657">
    <property type="entry name" value="HTH_17"/>
</dbReference>
<feature type="domain" description="Helix-turn-helix" evidence="1">
    <location>
        <begin position="18"/>
        <end position="65"/>
    </location>
</feature>
<sequence>MPRHTPNPPHETDAPRTLLSVEEAARRLSIGRTTMFGLLKSGAITSVQIGRLRRVPATALTTYAEHLATGQPHAA</sequence>
<proteinExistence type="predicted"/>
<evidence type="ECO:0000313" key="3">
    <source>
        <dbReference type="Proteomes" id="UP001515943"/>
    </source>
</evidence>
<dbReference type="InterPro" id="IPR010093">
    <property type="entry name" value="SinI_DNA-bd"/>
</dbReference>
<protein>
    <submittedName>
        <fullName evidence="2">Helix-turn-helix domain-containing protein</fullName>
    </submittedName>
</protein>
<dbReference type="RefSeq" id="WP_167976053.1">
    <property type="nucleotide sequence ID" value="NZ_VSRL01000082.1"/>
</dbReference>
<evidence type="ECO:0000313" key="2">
    <source>
        <dbReference type="EMBL" id="NKE59393.1"/>
    </source>
</evidence>
<evidence type="ECO:0000259" key="1">
    <source>
        <dbReference type="Pfam" id="PF12728"/>
    </source>
</evidence>
<dbReference type="EMBL" id="VSRL01000082">
    <property type="protein sequence ID" value="NKE59393.1"/>
    <property type="molecule type" value="Genomic_DNA"/>
</dbReference>
<accession>A0ABX1FK75</accession>
<gene>
    <name evidence="2" type="ORF">FXN61_22310</name>
</gene>
<dbReference type="NCBIfam" id="TIGR01764">
    <property type="entry name" value="excise"/>
    <property type="match status" value="1"/>
</dbReference>
<dbReference type="Proteomes" id="UP001515943">
    <property type="component" value="Unassembled WGS sequence"/>
</dbReference>
<keyword evidence="3" id="KW-1185">Reference proteome</keyword>
<dbReference type="Pfam" id="PF12728">
    <property type="entry name" value="HTH_17"/>
    <property type="match status" value="1"/>
</dbReference>
<comment type="caution">
    <text evidence="2">The sequence shown here is derived from an EMBL/GenBank/DDBJ whole genome shotgun (WGS) entry which is preliminary data.</text>
</comment>